<evidence type="ECO:0000256" key="12">
    <source>
        <dbReference type="ARBA" id="ARBA00048366"/>
    </source>
</evidence>
<dbReference type="KEGG" id="too:C7K38_03700"/>
<feature type="binding site" evidence="14">
    <location>
        <position position="57"/>
    </location>
    <ligand>
        <name>ATP</name>
        <dbReference type="ChEBI" id="CHEBI:30616"/>
    </ligand>
</feature>
<evidence type="ECO:0000313" key="19">
    <source>
        <dbReference type="Proteomes" id="UP001157039"/>
    </source>
</evidence>
<dbReference type="SUPFAM" id="SSF55821">
    <property type="entry name" value="YrdC/RibB"/>
    <property type="match status" value="1"/>
</dbReference>
<dbReference type="Proteomes" id="UP000268310">
    <property type="component" value="Chromosome"/>
</dbReference>
<feature type="binding site" evidence="14">
    <location>
        <position position="177"/>
    </location>
    <ligand>
        <name>L-threonine</name>
        <dbReference type="ChEBI" id="CHEBI:57926"/>
    </ligand>
</feature>
<dbReference type="InterPro" id="IPR038385">
    <property type="entry name" value="Sua5/YwlC_C"/>
</dbReference>
<proteinExistence type="inferred from homology"/>
<dbReference type="InterPro" id="IPR017945">
    <property type="entry name" value="DHBP_synth_RibB-like_a/b_dom"/>
</dbReference>
<feature type="binding site" evidence="14">
    <location>
        <position position="113"/>
    </location>
    <ligand>
        <name>ATP</name>
        <dbReference type="ChEBI" id="CHEBI:30616"/>
    </ligand>
</feature>
<evidence type="ECO:0000256" key="1">
    <source>
        <dbReference type="ARBA" id="ARBA00004496"/>
    </source>
</evidence>
<dbReference type="Proteomes" id="UP001157039">
    <property type="component" value="Unassembled WGS sequence"/>
</dbReference>
<evidence type="ECO:0000313" key="16">
    <source>
        <dbReference type="EMBL" id="AYW47555.1"/>
    </source>
</evidence>
<dbReference type="Pfam" id="PF01300">
    <property type="entry name" value="Sua5_yciO_yrdC"/>
    <property type="match status" value="1"/>
</dbReference>
<accession>A0AA38CZQ7</accession>
<evidence type="ECO:0000313" key="17">
    <source>
        <dbReference type="EMBL" id="GMA72852.1"/>
    </source>
</evidence>
<protein>
    <recommendedName>
        <fullName evidence="4 13">Threonylcarbamoyl-AMP synthase</fullName>
        <shortName evidence="13">TC-AMP synthase</shortName>
        <ecNumber evidence="3 13">2.7.7.87</ecNumber>
    </recommendedName>
    <alternativeName>
        <fullName evidence="11 13">L-threonylcarbamoyladenylate synthase</fullName>
    </alternativeName>
</protein>
<dbReference type="GO" id="GO:0003725">
    <property type="term" value="F:double-stranded RNA binding"/>
    <property type="evidence" value="ECO:0007669"/>
    <property type="project" value="UniProtKB-UniRule"/>
</dbReference>
<dbReference type="PIRSF" id="PIRSF004930">
    <property type="entry name" value="Tln_factor_SUA5"/>
    <property type="match status" value="1"/>
</dbReference>
<comment type="catalytic activity">
    <reaction evidence="12 13">
        <text>L-threonine + hydrogencarbonate + ATP = L-threonylcarbamoyladenylate + diphosphate + H2O</text>
        <dbReference type="Rhea" id="RHEA:36407"/>
        <dbReference type="ChEBI" id="CHEBI:15377"/>
        <dbReference type="ChEBI" id="CHEBI:17544"/>
        <dbReference type="ChEBI" id="CHEBI:30616"/>
        <dbReference type="ChEBI" id="CHEBI:33019"/>
        <dbReference type="ChEBI" id="CHEBI:57926"/>
        <dbReference type="ChEBI" id="CHEBI:73682"/>
        <dbReference type="EC" id="2.7.7.87"/>
    </reaction>
</comment>
<reference evidence="16" key="3">
    <citation type="submission" date="2018-03" db="EMBL/GenBank/DDBJ databases">
        <authorList>
            <person name="Jeon C.O."/>
        </authorList>
    </citation>
    <scope>NUCLEOTIDE SEQUENCE</scope>
    <source>
        <strain evidence="16">JCM 31126</strain>
    </source>
</reference>
<evidence type="ECO:0000256" key="4">
    <source>
        <dbReference type="ARBA" id="ARBA00015492"/>
    </source>
</evidence>
<evidence type="ECO:0000256" key="3">
    <source>
        <dbReference type="ARBA" id="ARBA00012584"/>
    </source>
</evidence>
<dbReference type="EMBL" id="CP027783">
    <property type="protein sequence ID" value="AYW47555.1"/>
    <property type="molecule type" value="Genomic_DNA"/>
</dbReference>
<dbReference type="GO" id="GO:0008033">
    <property type="term" value="P:tRNA processing"/>
    <property type="evidence" value="ECO:0007669"/>
    <property type="project" value="UniProtKB-KW"/>
</dbReference>
<evidence type="ECO:0000313" key="18">
    <source>
        <dbReference type="Proteomes" id="UP000268310"/>
    </source>
</evidence>
<evidence type="ECO:0000256" key="10">
    <source>
        <dbReference type="ARBA" id="ARBA00022840"/>
    </source>
</evidence>
<sequence length="341" mass="37240">METKQWTENGIKEAAQVLKDGGLLAFPTETVYGLGANAIMSGAVQRVFDVKGRPSDNPLIVHVSSFEQVEGYVENLHPQAERLVNMYWPGPLTLVCQVKPDIFAKEVSAGLSTVSFRMPDNEMTLKLLKEAGVPAVGPSANTSGKPSPTTYEHVFHDLQGKIEGILDDGSTKIGVESTVIDVSDPNQSPMILRPGAITKEQIKQDLDIDVSYDKHLLKDSDTPKSPGMKYKHYAPDTNVLMVKEQDWDAAVRWVKENHLRAGVLASPAICDKVRANTAATFAYSDKSVKAATKGLYAGLRALDETPLHLDVILAATFPEENLGVAYMNRLKKAAAQEYFEG</sequence>
<feature type="binding site" evidence="14">
    <location>
        <position position="53"/>
    </location>
    <ligand>
        <name>ATP</name>
        <dbReference type="ChEBI" id="CHEBI:30616"/>
    </ligand>
</feature>
<keyword evidence="6 13" id="KW-0808">Transferase</keyword>
<dbReference type="InterPro" id="IPR005145">
    <property type="entry name" value="Sua5_C"/>
</dbReference>
<dbReference type="NCBIfam" id="TIGR00057">
    <property type="entry name" value="L-threonylcarbamoyladenylate synthase"/>
    <property type="match status" value="1"/>
</dbReference>
<comment type="similarity">
    <text evidence="2 13">Belongs to the SUA5 family.</text>
</comment>
<dbReference type="Gene3D" id="3.90.870.10">
    <property type="entry name" value="DHBP synthase"/>
    <property type="match status" value="1"/>
</dbReference>
<dbReference type="InterPro" id="IPR050156">
    <property type="entry name" value="TC-AMP_synthase_SUA5"/>
</dbReference>
<evidence type="ECO:0000259" key="15">
    <source>
        <dbReference type="PROSITE" id="PS51163"/>
    </source>
</evidence>
<feature type="binding site" evidence="14">
    <location>
        <position position="62"/>
    </location>
    <ligand>
        <name>L-threonine</name>
        <dbReference type="ChEBI" id="CHEBI:57926"/>
    </ligand>
</feature>
<evidence type="ECO:0000256" key="13">
    <source>
        <dbReference type="PIRNR" id="PIRNR004930"/>
    </source>
</evidence>
<dbReference type="InterPro" id="IPR010923">
    <property type="entry name" value="T(6)A37_SUA5"/>
</dbReference>
<dbReference type="AlphaFoldDB" id="A0AA38CZQ7"/>
<feature type="binding site" evidence="14">
    <location>
        <position position="193"/>
    </location>
    <ligand>
        <name>ATP</name>
        <dbReference type="ChEBI" id="CHEBI:30616"/>
    </ligand>
</feature>
<evidence type="ECO:0000256" key="9">
    <source>
        <dbReference type="ARBA" id="ARBA00022741"/>
    </source>
</evidence>
<feature type="domain" description="YrdC-like" evidence="15">
    <location>
        <begin position="8"/>
        <end position="197"/>
    </location>
</feature>
<dbReference type="EC" id="2.7.7.87" evidence="3 13"/>
<dbReference type="Gene3D" id="3.40.50.11030">
    <property type="entry name" value="Threonylcarbamoyl-AMP synthase, C-terminal domain"/>
    <property type="match status" value="1"/>
</dbReference>
<reference evidence="17 19" key="2">
    <citation type="journal article" date="2014" name="Int. J. Syst. Evol. Microbiol.">
        <title>Complete genome sequence of Corynebacterium casei LMG S-19264T (=DSM 44701T), isolated from a smear-ripened cheese.</title>
        <authorList>
            <consortium name="US DOE Joint Genome Institute (JGI-PGF)"/>
            <person name="Walter F."/>
            <person name="Albersmeier A."/>
            <person name="Kalinowski J."/>
            <person name="Ruckert C."/>
        </authorList>
    </citation>
    <scope>NUCLEOTIDE SEQUENCE [LARGE SCALE GENOMIC DNA]</scope>
    <source>
        <strain evidence="17 19">NBRC 114545</strain>
    </source>
</reference>
<dbReference type="GO" id="GO:0005737">
    <property type="term" value="C:cytoplasm"/>
    <property type="evidence" value="ECO:0007669"/>
    <property type="project" value="UniProtKB-SubCell"/>
</dbReference>
<dbReference type="PANTHER" id="PTHR17490">
    <property type="entry name" value="SUA5"/>
    <property type="match status" value="1"/>
</dbReference>
<feature type="binding site" evidence="14">
    <location>
        <position position="30"/>
    </location>
    <ligand>
        <name>L-threonine</name>
        <dbReference type="ChEBI" id="CHEBI:57926"/>
    </ligand>
</feature>
<comment type="function">
    <text evidence="13">Required for the formation of a threonylcarbamoyl group on adenosine at position 37 (t(6)A37) in tRNAs that read codons beginning with adenine.</text>
</comment>
<keyword evidence="8 13" id="KW-0548">Nucleotidyltransferase</keyword>
<feature type="binding site" evidence="14">
    <location>
        <position position="117"/>
    </location>
    <ligand>
        <name>L-threonine</name>
        <dbReference type="ChEBI" id="CHEBI:57926"/>
    </ligand>
</feature>
<gene>
    <name evidence="16" type="ORF">C7K38_03700</name>
    <name evidence="17" type="ORF">GCM10025885_19010</name>
</gene>
<dbReference type="GO" id="GO:0061710">
    <property type="term" value="F:L-threonylcarbamoyladenylate synthase"/>
    <property type="evidence" value="ECO:0007669"/>
    <property type="project" value="UniProtKB-EC"/>
</dbReference>
<keyword evidence="5 13" id="KW-0963">Cytoplasm</keyword>
<dbReference type="Pfam" id="PF03481">
    <property type="entry name" value="Sua5_C"/>
    <property type="match status" value="1"/>
</dbReference>
<keyword evidence="10 13" id="KW-0067">ATP-binding</keyword>
<evidence type="ECO:0000256" key="11">
    <source>
        <dbReference type="ARBA" id="ARBA00029774"/>
    </source>
</evidence>
<feature type="binding site" evidence="14">
    <location>
        <position position="147"/>
    </location>
    <ligand>
        <name>ATP</name>
        <dbReference type="ChEBI" id="CHEBI:30616"/>
    </ligand>
</feature>
<evidence type="ECO:0000256" key="7">
    <source>
        <dbReference type="ARBA" id="ARBA00022694"/>
    </source>
</evidence>
<dbReference type="PROSITE" id="PS51163">
    <property type="entry name" value="YRDC"/>
    <property type="match status" value="1"/>
</dbReference>
<organism evidence="17 19">
    <name type="scientific">Tetragenococcus osmophilus</name>
    <dbReference type="NCBI Taxonomy" id="526944"/>
    <lineage>
        <taxon>Bacteria</taxon>
        <taxon>Bacillati</taxon>
        <taxon>Bacillota</taxon>
        <taxon>Bacilli</taxon>
        <taxon>Lactobacillales</taxon>
        <taxon>Enterococcaceae</taxon>
        <taxon>Tetragenococcus</taxon>
    </lineage>
</organism>
<keyword evidence="7 13" id="KW-0819">tRNA processing</keyword>
<feature type="binding site" evidence="14">
    <location>
        <position position="139"/>
    </location>
    <ligand>
        <name>ATP</name>
        <dbReference type="ChEBI" id="CHEBI:30616"/>
    </ligand>
</feature>
<feature type="binding site" evidence="14">
    <location>
        <position position="233"/>
    </location>
    <ligand>
        <name>ATP</name>
        <dbReference type="ChEBI" id="CHEBI:30616"/>
    </ligand>
</feature>
<evidence type="ECO:0000256" key="2">
    <source>
        <dbReference type="ARBA" id="ARBA00007663"/>
    </source>
</evidence>
<evidence type="ECO:0000256" key="6">
    <source>
        <dbReference type="ARBA" id="ARBA00022679"/>
    </source>
</evidence>
<evidence type="ECO:0000256" key="5">
    <source>
        <dbReference type="ARBA" id="ARBA00022490"/>
    </source>
</evidence>
<dbReference type="PANTHER" id="PTHR17490:SF16">
    <property type="entry name" value="THREONYLCARBAMOYL-AMP SYNTHASE"/>
    <property type="match status" value="1"/>
</dbReference>
<dbReference type="RefSeq" id="WP_123934778.1">
    <property type="nucleotide sequence ID" value="NZ_BSUW01000001.1"/>
</dbReference>
<evidence type="ECO:0000256" key="8">
    <source>
        <dbReference type="ARBA" id="ARBA00022695"/>
    </source>
</evidence>
<dbReference type="InterPro" id="IPR006070">
    <property type="entry name" value="Sua5-like_dom"/>
</dbReference>
<dbReference type="GO" id="GO:0005524">
    <property type="term" value="F:ATP binding"/>
    <property type="evidence" value="ECO:0007669"/>
    <property type="project" value="UniProtKB-UniRule"/>
</dbReference>
<dbReference type="GO" id="GO:0000049">
    <property type="term" value="F:tRNA binding"/>
    <property type="evidence" value="ECO:0007669"/>
    <property type="project" value="TreeGrafter"/>
</dbReference>
<dbReference type="FunFam" id="3.90.870.10:FF:000009">
    <property type="entry name" value="Threonylcarbamoyl-AMP synthase, putative"/>
    <property type="match status" value="1"/>
</dbReference>
<reference evidence="16 18" key="1">
    <citation type="journal article" date="2012" name="Int. J. Syst. Evol. Microbiol.">
        <title>Characterization of Tetragenococcus strains from sugar thick juice reveals a novel species, Tetragenococcus osmophilus sp. nov., and divides Tetragenococcus halophilus into two subspecies, T. halophilus subsp. halophilus subsp. nov. and T. halophilus subsp. flandriensis subsp. nov.</title>
        <authorList>
            <person name="Juste A."/>
            <person name="Van Trappen S."/>
            <person name="Verreth C."/>
            <person name="Cleenwerck I."/>
            <person name="De Vos P."/>
            <person name="Lievens B."/>
            <person name="Willems K.A."/>
        </authorList>
    </citation>
    <scope>NUCLEOTIDE SEQUENCE [LARGE SCALE GENOMIC DNA]</scope>
    <source>
        <strain evidence="16 18">JCM 31126</strain>
    </source>
</reference>
<dbReference type="EMBL" id="BSUW01000001">
    <property type="protein sequence ID" value="GMA72852.1"/>
    <property type="molecule type" value="Genomic_DNA"/>
</dbReference>
<evidence type="ECO:0000256" key="14">
    <source>
        <dbReference type="PIRSR" id="PIRSR004930-1"/>
    </source>
</evidence>
<reference evidence="17" key="4">
    <citation type="submission" date="2023-02" db="EMBL/GenBank/DDBJ databases">
        <authorList>
            <person name="Sun Q."/>
            <person name="Mori K."/>
        </authorList>
    </citation>
    <scope>NUCLEOTIDE SEQUENCE</scope>
    <source>
        <strain evidence="17">NBRC 114545</strain>
    </source>
</reference>
<keyword evidence="9 13" id="KW-0547">Nucleotide-binding</keyword>
<name>A0AA38CZQ7_9ENTE</name>
<comment type="subcellular location">
    <subcellularLocation>
        <location evidence="1 13">Cytoplasm</location>
    </subcellularLocation>
</comment>
<keyword evidence="18" id="KW-1185">Reference proteome</keyword>
<dbReference type="GO" id="GO:0006450">
    <property type="term" value="P:regulation of translational fidelity"/>
    <property type="evidence" value="ECO:0007669"/>
    <property type="project" value="TreeGrafter"/>
</dbReference>